<dbReference type="VEuPathDB" id="FungiDB:A9K55_007035"/>
<protein>
    <submittedName>
        <fullName evidence="2">Uncharacterized protein</fullName>
    </submittedName>
</protein>
<proteinExistence type="predicted"/>
<feature type="chain" id="PRO_5014181550" evidence="1">
    <location>
        <begin position="22"/>
        <end position="78"/>
    </location>
</feature>
<keyword evidence="1" id="KW-0732">Signal</keyword>
<evidence type="ECO:0000313" key="2">
    <source>
        <dbReference type="EMBL" id="ATY61728.1"/>
    </source>
</evidence>
<dbReference type="AlphaFoldDB" id="A0A2H4SF41"/>
<sequence>MISTLKATVLLLLSAVTSAAALPSMGDNCVPGEFSCAFDTILWTCNSQREFVVSADCGLRCCREDRERHTAYCSRANK</sequence>
<evidence type="ECO:0000313" key="3">
    <source>
        <dbReference type="Proteomes" id="UP000323067"/>
    </source>
</evidence>
<gene>
    <name evidence="2" type="ORF">A9K55_007035</name>
</gene>
<name>A0A2H4SF41_CORMI</name>
<reference evidence="2 3" key="1">
    <citation type="journal article" date="2017" name="BMC Genomics">
        <title>Chromosome level assembly and secondary metabolite potential of the parasitic fungus Cordyceps militaris.</title>
        <authorList>
            <person name="Kramer G.J."/>
            <person name="Nodwell J.R."/>
        </authorList>
    </citation>
    <scope>NUCLEOTIDE SEQUENCE [LARGE SCALE GENOMIC DNA]</scope>
    <source>
        <strain evidence="2 3">ATCC 34164</strain>
    </source>
</reference>
<accession>A0A2H4SF41</accession>
<organism evidence="2 3">
    <name type="scientific">Cordyceps militaris</name>
    <name type="common">Caterpillar fungus</name>
    <name type="synonym">Clavaria militaris</name>
    <dbReference type="NCBI Taxonomy" id="73501"/>
    <lineage>
        <taxon>Eukaryota</taxon>
        <taxon>Fungi</taxon>
        <taxon>Dikarya</taxon>
        <taxon>Ascomycota</taxon>
        <taxon>Pezizomycotina</taxon>
        <taxon>Sordariomycetes</taxon>
        <taxon>Hypocreomycetidae</taxon>
        <taxon>Hypocreales</taxon>
        <taxon>Cordycipitaceae</taxon>
        <taxon>Cordyceps</taxon>
    </lineage>
</organism>
<dbReference type="EMBL" id="CP023324">
    <property type="protein sequence ID" value="ATY61728.1"/>
    <property type="molecule type" value="Genomic_DNA"/>
</dbReference>
<dbReference type="Proteomes" id="UP000323067">
    <property type="component" value="Chromosome vii"/>
</dbReference>
<evidence type="ECO:0000256" key="1">
    <source>
        <dbReference type="SAM" id="SignalP"/>
    </source>
</evidence>
<feature type="signal peptide" evidence="1">
    <location>
        <begin position="1"/>
        <end position="21"/>
    </location>
</feature>